<evidence type="ECO:0000313" key="3">
    <source>
        <dbReference type="Proteomes" id="UP000565441"/>
    </source>
</evidence>
<proteinExistence type="predicted"/>
<feature type="region of interest" description="Disordered" evidence="1">
    <location>
        <begin position="359"/>
        <end position="415"/>
    </location>
</feature>
<reference evidence="2 3" key="1">
    <citation type="journal article" date="2020" name="ISME J.">
        <title>Uncovering the hidden diversity of litter-decomposition mechanisms in mushroom-forming fungi.</title>
        <authorList>
            <person name="Floudas D."/>
            <person name="Bentzer J."/>
            <person name="Ahren D."/>
            <person name="Johansson T."/>
            <person name="Persson P."/>
            <person name="Tunlid A."/>
        </authorList>
    </citation>
    <scope>NUCLEOTIDE SEQUENCE [LARGE SCALE GENOMIC DNA]</scope>
    <source>
        <strain evidence="2 3">CBS 661.87</strain>
    </source>
</reference>
<dbReference type="OrthoDB" id="3048996at2759"/>
<dbReference type="AlphaFoldDB" id="A0A8H5HL91"/>
<protein>
    <submittedName>
        <fullName evidence="2">Uncharacterized protein</fullName>
    </submittedName>
</protein>
<feature type="region of interest" description="Disordered" evidence="1">
    <location>
        <begin position="479"/>
        <end position="505"/>
    </location>
</feature>
<accession>A0A8H5HL91</accession>
<sequence>MPSVAASHTSTRSRKSSKHAKSRHEPQEERPNTTDVVEKLFIKTVDLQDEPCVKTGSPRPEFPAETLAFMMGGASRRSRCPPEFLQTVAQRNLSDTFDDLGKKFTIVTATEAATFYKKFLGGKSAVEVLATKENAAAGKEATPSVVFAVTVVSNAGRRYVDYYTTWRSKMSAKDLTERRLKFLDSQFRKAARALDNEFKRAAIYGGPASVAGSIKPSKMELEEPSASKSRPSSILVPPPKLKLDAPAISPSSPKQPPLYNPIFSAERSYQNLTFLLLVQLSYGQRHVPPIPQHDQKCASRPSSSPESHKSGQALNDILIRCLVIPSNAVIQESSSMNNAQPTSETVLPPIVEVEVEAEAEAKPVPAPTPRPAPQHLTPEVVRTSQHSIRSSHSKESTKSSAGSTASAESRRSKHKDKEIPEFLIVLLDDRIDQDTRTWHGLEREVSRTSSRTTPSRVSLWDGPLARDNGITYSTPATRFSAQKGEDSSEEEWENSPVIPTLPDPYRMTRSLSERSYRPVIPGAAHHRTGAGTPSPMVPMVALSDITRPSVYPYPPSPYVPAYTSPYQSPIIPGLRPLSRSTYPPLGFHP</sequence>
<feature type="region of interest" description="Disordered" evidence="1">
    <location>
        <begin position="287"/>
        <end position="310"/>
    </location>
</feature>
<keyword evidence="3" id="KW-1185">Reference proteome</keyword>
<feature type="compositionally biased region" description="Low complexity" evidence="1">
    <location>
        <begin position="398"/>
        <end position="407"/>
    </location>
</feature>
<evidence type="ECO:0000313" key="2">
    <source>
        <dbReference type="EMBL" id="KAF5385362.1"/>
    </source>
</evidence>
<feature type="region of interest" description="Disordered" evidence="1">
    <location>
        <begin position="215"/>
        <end position="238"/>
    </location>
</feature>
<dbReference type="EMBL" id="JAACJP010000004">
    <property type="protein sequence ID" value="KAF5385362.1"/>
    <property type="molecule type" value="Genomic_DNA"/>
</dbReference>
<feature type="compositionally biased region" description="Basic residues" evidence="1">
    <location>
        <begin position="11"/>
        <end position="22"/>
    </location>
</feature>
<feature type="compositionally biased region" description="Basic and acidic residues" evidence="1">
    <location>
        <begin position="23"/>
        <end position="36"/>
    </location>
</feature>
<comment type="caution">
    <text evidence="2">The sequence shown here is derived from an EMBL/GenBank/DDBJ whole genome shotgun (WGS) entry which is preliminary data.</text>
</comment>
<dbReference type="Proteomes" id="UP000565441">
    <property type="component" value="Unassembled WGS sequence"/>
</dbReference>
<organism evidence="2 3">
    <name type="scientific">Tricholomella constricta</name>
    <dbReference type="NCBI Taxonomy" id="117010"/>
    <lineage>
        <taxon>Eukaryota</taxon>
        <taxon>Fungi</taxon>
        <taxon>Dikarya</taxon>
        <taxon>Basidiomycota</taxon>
        <taxon>Agaricomycotina</taxon>
        <taxon>Agaricomycetes</taxon>
        <taxon>Agaricomycetidae</taxon>
        <taxon>Agaricales</taxon>
        <taxon>Tricholomatineae</taxon>
        <taxon>Lyophyllaceae</taxon>
        <taxon>Tricholomella</taxon>
    </lineage>
</organism>
<feature type="compositionally biased region" description="Low complexity" evidence="1">
    <location>
        <begin position="1"/>
        <end position="10"/>
    </location>
</feature>
<evidence type="ECO:0000256" key="1">
    <source>
        <dbReference type="SAM" id="MobiDB-lite"/>
    </source>
</evidence>
<gene>
    <name evidence="2" type="ORF">D9615_001010</name>
</gene>
<name>A0A8H5HL91_9AGAR</name>
<feature type="region of interest" description="Disordered" evidence="1">
    <location>
        <begin position="1"/>
        <end position="36"/>
    </location>
</feature>